<sequence>MAASLVDCRCRSVTLMDMTRSTLEQVLEVEEQKDWRSPLIQWMQEPVADIRDDPVGRQALRFYLQNGILNKRSYMGPHLRCVSEQDREYVLREVHEGCCGDHIKARALVGKVLRAGYFWPRMRTMAQDLVRKCKKCQQHGPLIHRSAKIMVPISSPLPFIQWGIDIVGPLPQATGQRKFLIVAVDYFSKWIEA</sequence>
<dbReference type="PANTHER" id="PTHR47266">
    <property type="entry name" value="ENDONUCLEASE-RELATED"/>
    <property type="match status" value="1"/>
</dbReference>
<name>A0A5A7NZ53_STRAF</name>
<dbReference type="GO" id="GO:0015074">
    <property type="term" value="P:DNA integration"/>
    <property type="evidence" value="ECO:0007669"/>
    <property type="project" value="InterPro"/>
</dbReference>
<dbReference type="Proteomes" id="UP000325081">
    <property type="component" value="Unassembled WGS sequence"/>
</dbReference>
<organism evidence="2 3">
    <name type="scientific">Striga asiatica</name>
    <name type="common">Asiatic witchweed</name>
    <name type="synonym">Buchnera asiatica</name>
    <dbReference type="NCBI Taxonomy" id="4170"/>
    <lineage>
        <taxon>Eukaryota</taxon>
        <taxon>Viridiplantae</taxon>
        <taxon>Streptophyta</taxon>
        <taxon>Embryophyta</taxon>
        <taxon>Tracheophyta</taxon>
        <taxon>Spermatophyta</taxon>
        <taxon>Magnoliopsida</taxon>
        <taxon>eudicotyledons</taxon>
        <taxon>Gunneridae</taxon>
        <taxon>Pentapetalae</taxon>
        <taxon>asterids</taxon>
        <taxon>lamiids</taxon>
        <taxon>Lamiales</taxon>
        <taxon>Orobanchaceae</taxon>
        <taxon>Buchnereae</taxon>
        <taxon>Striga</taxon>
    </lineage>
</organism>
<dbReference type="Gene3D" id="1.10.340.70">
    <property type="match status" value="1"/>
</dbReference>
<dbReference type="AlphaFoldDB" id="A0A5A7NZ53"/>
<proteinExistence type="predicted"/>
<dbReference type="InterPro" id="IPR041588">
    <property type="entry name" value="Integrase_H2C2"/>
</dbReference>
<dbReference type="Gene3D" id="3.30.420.10">
    <property type="entry name" value="Ribonuclease H-like superfamily/Ribonuclease H"/>
    <property type="match status" value="1"/>
</dbReference>
<dbReference type="PROSITE" id="PS50994">
    <property type="entry name" value="INTEGRASE"/>
    <property type="match status" value="1"/>
</dbReference>
<dbReference type="EMBL" id="BKCP01000225">
    <property type="protein sequence ID" value="GER25551.1"/>
    <property type="molecule type" value="Genomic_DNA"/>
</dbReference>
<dbReference type="SUPFAM" id="SSF53098">
    <property type="entry name" value="Ribonuclease H-like"/>
    <property type="match status" value="1"/>
</dbReference>
<feature type="domain" description="Integrase catalytic" evidence="1">
    <location>
        <begin position="154"/>
        <end position="193"/>
    </location>
</feature>
<dbReference type="InterPro" id="IPR036397">
    <property type="entry name" value="RNaseH_sf"/>
</dbReference>
<dbReference type="OrthoDB" id="1735155at2759"/>
<reference evidence="3" key="1">
    <citation type="journal article" date="2019" name="Curr. Biol.">
        <title>Genome Sequence of Striga asiatica Provides Insight into the Evolution of Plant Parasitism.</title>
        <authorList>
            <person name="Yoshida S."/>
            <person name="Kim S."/>
            <person name="Wafula E.K."/>
            <person name="Tanskanen J."/>
            <person name="Kim Y.M."/>
            <person name="Honaas L."/>
            <person name="Yang Z."/>
            <person name="Spallek T."/>
            <person name="Conn C.E."/>
            <person name="Ichihashi Y."/>
            <person name="Cheong K."/>
            <person name="Cui S."/>
            <person name="Der J.P."/>
            <person name="Gundlach H."/>
            <person name="Jiao Y."/>
            <person name="Hori C."/>
            <person name="Ishida J.K."/>
            <person name="Kasahara H."/>
            <person name="Kiba T."/>
            <person name="Kim M.S."/>
            <person name="Koo N."/>
            <person name="Laohavisit A."/>
            <person name="Lee Y.H."/>
            <person name="Lumba S."/>
            <person name="McCourt P."/>
            <person name="Mortimer J.C."/>
            <person name="Mutuku J.M."/>
            <person name="Nomura T."/>
            <person name="Sasaki-Sekimoto Y."/>
            <person name="Seto Y."/>
            <person name="Wang Y."/>
            <person name="Wakatake T."/>
            <person name="Sakakibara H."/>
            <person name="Demura T."/>
            <person name="Yamaguchi S."/>
            <person name="Yoneyama K."/>
            <person name="Manabe R.I."/>
            <person name="Nelson D.C."/>
            <person name="Schulman A.H."/>
            <person name="Timko M.P."/>
            <person name="dePamphilis C.W."/>
            <person name="Choi D."/>
            <person name="Shirasu K."/>
        </authorList>
    </citation>
    <scope>NUCLEOTIDE SEQUENCE [LARGE SCALE GENOMIC DNA]</scope>
    <source>
        <strain evidence="3">cv. UVA1</strain>
    </source>
</reference>
<dbReference type="InterPro" id="IPR052160">
    <property type="entry name" value="Gypsy_RT_Integrase-like"/>
</dbReference>
<evidence type="ECO:0000313" key="3">
    <source>
        <dbReference type="Proteomes" id="UP000325081"/>
    </source>
</evidence>
<dbReference type="Pfam" id="PF17921">
    <property type="entry name" value="Integrase_H2C2"/>
    <property type="match status" value="1"/>
</dbReference>
<gene>
    <name evidence="2" type="ORF">STAS_01138</name>
</gene>
<protein>
    <submittedName>
        <fullName evidence="2">Pol polyprotein</fullName>
    </submittedName>
</protein>
<accession>A0A5A7NZ53</accession>
<dbReference type="GO" id="GO:0003676">
    <property type="term" value="F:nucleic acid binding"/>
    <property type="evidence" value="ECO:0007669"/>
    <property type="project" value="InterPro"/>
</dbReference>
<keyword evidence="3" id="KW-1185">Reference proteome</keyword>
<evidence type="ECO:0000259" key="1">
    <source>
        <dbReference type="PROSITE" id="PS50994"/>
    </source>
</evidence>
<dbReference type="InterPro" id="IPR012337">
    <property type="entry name" value="RNaseH-like_sf"/>
</dbReference>
<dbReference type="InterPro" id="IPR001584">
    <property type="entry name" value="Integrase_cat-core"/>
</dbReference>
<comment type="caution">
    <text evidence="2">The sequence shown here is derived from an EMBL/GenBank/DDBJ whole genome shotgun (WGS) entry which is preliminary data.</text>
</comment>
<evidence type="ECO:0000313" key="2">
    <source>
        <dbReference type="EMBL" id="GER25551.1"/>
    </source>
</evidence>